<dbReference type="AlphaFoldDB" id="A0A085U1H4"/>
<dbReference type="PANTHER" id="PTHR34203:SF15">
    <property type="entry name" value="SLL1173 PROTEIN"/>
    <property type="match status" value="1"/>
</dbReference>
<reference evidence="2 3" key="2">
    <citation type="journal article" date="2015" name="Antonie Van Leeuwenhoek">
        <title>Thioclava indica sp. nov., isolated from surface seawater of the Indian Ocean.</title>
        <authorList>
            <person name="Liu Y."/>
            <person name="Lai Q."/>
            <person name="Du J."/>
            <person name="Xu H."/>
            <person name="Jiang L."/>
            <person name="Shao Z."/>
        </authorList>
    </citation>
    <scope>NUCLEOTIDE SEQUENCE [LARGE SCALE GENOMIC DNA]</scope>
    <source>
        <strain evidence="2 3">13D2W-2</strain>
    </source>
</reference>
<keyword evidence="3" id="KW-1185">Reference proteome</keyword>
<dbReference type="SUPFAM" id="SSF53335">
    <property type="entry name" value="S-adenosyl-L-methionine-dependent methyltransferases"/>
    <property type="match status" value="1"/>
</dbReference>
<accession>A0A085U1H4</accession>
<sequence>MRFRELLDFEYGKRLPAEFGGAKIRVTARADRRVLRPGWNGAARDLQMVARNLVRPGMTVWDIGANLGIFSFMAAGCAGARGRVHALEADPKYADLIARTAAGLGASYAPVDVLCAAIDARDGIRSFGISARGHARNRLVAEGTLAGGDLAALRSVVALRGDALLENWRAPDVVKIDVEGAEIVALEGASRLLSEIRPVLYIEIADTNAQAAAEILHAHGYDLFRLEGDGSESPIGTGCFYTIARPR</sequence>
<keyword evidence="2" id="KW-0489">Methyltransferase</keyword>
<organism evidence="2 3">
    <name type="scientific">Thioclava atlantica</name>
    <dbReference type="NCBI Taxonomy" id="1317124"/>
    <lineage>
        <taxon>Bacteria</taxon>
        <taxon>Pseudomonadati</taxon>
        <taxon>Pseudomonadota</taxon>
        <taxon>Alphaproteobacteria</taxon>
        <taxon>Rhodobacterales</taxon>
        <taxon>Paracoccaceae</taxon>
        <taxon>Thioclava</taxon>
    </lineage>
</organism>
<dbReference type="GO" id="GO:0008168">
    <property type="term" value="F:methyltransferase activity"/>
    <property type="evidence" value="ECO:0007669"/>
    <property type="project" value="UniProtKB-KW"/>
</dbReference>
<dbReference type="GO" id="GO:0032259">
    <property type="term" value="P:methylation"/>
    <property type="evidence" value="ECO:0007669"/>
    <property type="project" value="UniProtKB-KW"/>
</dbReference>
<keyword evidence="2" id="KW-0808">Transferase</keyword>
<dbReference type="InterPro" id="IPR006342">
    <property type="entry name" value="FkbM_mtfrase"/>
</dbReference>
<dbReference type="Gene3D" id="3.40.50.150">
    <property type="entry name" value="Vaccinia Virus protein VP39"/>
    <property type="match status" value="1"/>
</dbReference>
<protein>
    <submittedName>
        <fullName evidence="2">FkbM family methyltransferase</fullName>
    </submittedName>
</protein>
<dbReference type="Proteomes" id="UP000028607">
    <property type="component" value="Unassembled WGS sequence"/>
</dbReference>
<gene>
    <name evidence="2" type="ORF">DW2_01645</name>
</gene>
<dbReference type="STRING" id="1317124.DW2_01645"/>
<dbReference type="Pfam" id="PF05050">
    <property type="entry name" value="Methyltransf_21"/>
    <property type="match status" value="1"/>
</dbReference>
<dbReference type="RefSeq" id="WP_038142890.1">
    <property type="nucleotide sequence ID" value="NZ_AQRC01000001.1"/>
</dbReference>
<proteinExistence type="predicted"/>
<reference evidence="3" key="1">
    <citation type="submission" date="2013-04" db="EMBL/GenBank/DDBJ databases">
        <title>Thioclava sp. 13D2W-2 Genome Sequencing.</title>
        <authorList>
            <person name="Lai Q."/>
            <person name="Li G."/>
            <person name="Shao Z."/>
        </authorList>
    </citation>
    <scope>NUCLEOTIDE SEQUENCE [LARGE SCALE GENOMIC DNA]</scope>
    <source>
        <strain evidence="3">13D2W-2</strain>
    </source>
</reference>
<evidence type="ECO:0000259" key="1">
    <source>
        <dbReference type="Pfam" id="PF05050"/>
    </source>
</evidence>
<dbReference type="EMBL" id="AQRC01000001">
    <property type="protein sequence ID" value="KFE36821.1"/>
    <property type="molecule type" value="Genomic_DNA"/>
</dbReference>
<evidence type="ECO:0000313" key="3">
    <source>
        <dbReference type="Proteomes" id="UP000028607"/>
    </source>
</evidence>
<dbReference type="NCBIfam" id="TIGR01444">
    <property type="entry name" value="fkbM_fam"/>
    <property type="match status" value="1"/>
</dbReference>
<dbReference type="InterPro" id="IPR029063">
    <property type="entry name" value="SAM-dependent_MTases_sf"/>
</dbReference>
<dbReference type="InterPro" id="IPR052514">
    <property type="entry name" value="SAM-dependent_MTase"/>
</dbReference>
<dbReference type="eggNOG" id="COG2242">
    <property type="taxonomic scope" value="Bacteria"/>
</dbReference>
<name>A0A085U1H4_9RHOB</name>
<comment type="caution">
    <text evidence="2">The sequence shown here is derived from an EMBL/GenBank/DDBJ whole genome shotgun (WGS) entry which is preliminary data.</text>
</comment>
<dbReference type="OrthoDB" id="4104638at2"/>
<evidence type="ECO:0000313" key="2">
    <source>
        <dbReference type="EMBL" id="KFE36821.1"/>
    </source>
</evidence>
<dbReference type="PATRIC" id="fig|1317124.6.peg.327"/>
<dbReference type="PANTHER" id="PTHR34203">
    <property type="entry name" value="METHYLTRANSFERASE, FKBM FAMILY PROTEIN"/>
    <property type="match status" value="1"/>
</dbReference>
<feature type="domain" description="Methyltransferase FkbM" evidence="1">
    <location>
        <begin position="62"/>
        <end position="222"/>
    </location>
</feature>